<gene>
    <name evidence="2" type="ORF">K431DRAFT_150705</name>
</gene>
<dbReference type="EMBL" id="MU003838">
    <property type="protein sequence ID" value="KAF2717726.1"/>
    <property type="molecule type" value="Genomic_DNA"/>
</dbReference>
<dbReference type="AlphaFoldDB" id="A0A9P4Q3E7"/>
<sequence>MGHFERVGSFEDAPEVAPSNAPIPSPRDNEGLQAVEHAAPEYNPNTGPAIATPAPPNPATPTPVNPATPTAPSSGSTSSSSSSSSPTTTSPAAVTSGQSGLAAYSCSNQTTYTTTDDDRIDFTEECNVLYAKNAPNYYYRDQWVDNLANTTVYRFEDCMNDCSSYNRFNLDGTANCRAVTYYANLTQALGVSEYGGNCFLKDGRGVPNSVDPNFDWTHTASAWMTCLEDDACIM</sequence>
<dbReference type="Proteomes" id="UP000799441">
    <property type="component" value="Unassembled WGS sequence"/>
</dbReference>
<accession>A0A9P4Q3E7</accession>
<keyword evidence="3" id="KW-1185">Reference proteome</keyword>
<evidence type="ECO:0000256" key="1">
    <source>
        <dbReference type="SAM" id="MobiDB-lite"/>
    </source>
</evidence>
<protein>
    <recommendedName>
        <fullName evidence="4">Apple domain-containing protein</fullName>
    </recommendedName>
</protein>
<feature type="compositionally biased region" description="Pro residues" evidence="1">
    <location>
        <begin position="53"/>
        <end position="66"/>
    </location>
</feature>
<dbReference type="OrthoDB" id="3643957at2759"/>
<evidence type="ECO:0008006" key="4">
    <source>
        <dbReference type="Google" id="ProtNLM"/>
    </source>
</evidence>
<comment type="caution">
    <text evidence="2">The sequence shown here is derived from an EMBL/GenBank/DDBJ whole genome shotgun (WGS) entry which is preliminary data.</text>
</comment>
<evidence type="ECO:0000313" key="3">
    <source>
        <dbReference type="Proteomes" id="UP000799441"/>
    </source>
</evidence>
<name>A0A9P4Q3E7_9PEZI</name>
<reference evidence="2" key="1">
    <citation type="journal article" date="2020" name="Stud. Mycol.">
        <title>101 Dothideomycetes genomes: a test case for predicting lifestyles and emergence of pathogens.</title>
        <authorList>
            <person name="Haridas S."/>
            <person name="Albert R."/>
            <person name="Binder M."/>
            <person name="Bloem J."/>
            <person name="Labutti K."/>
            <person name="Salamov A."/>
            <person name="Andreopoulos B."/>
            <person name="Baker S."/>
            <person name="Barry K."/>
            <person name="Bills G."/>
            <person name="Bluhm B."/>
            <person name="Cannon C."/>
            <person name="Castanera R."/>
            <person name="Culley D."/>
            <person name="Daum C."/>
            <person name="Ezra D."/>
            <person name="Gonzalez J."/>
            <person name="Henrissat B."/>
            <person name="Kuo A."/>
            <person name="Liang C."/>
            <person name="Lipzen A."/>
            <person name="Lutzoni F."/>
            <person name="Magnuson J."/>
            <person name="Mondo S."/>
            <person name="Nolan M."/>
            <person name="Ohm R."/>
            <person name="Pangilinan J."/>
            <person name="Park H.-J."/>
            <person name="Ramirez L."/>
            <person name="Alfaro M."/>
            <person name="Sun H."/>
            <person name="Tritt A."/>
            <person name="Yoshinaga Y."/>
            <person name="Zwiers L.-H."/>
            <person name="Turgeon B."/>
            <person name="Goodwin S."/>
            <person name="Spatafora J."/>
            <person name="Crous P."/>
            <person name="Grigoriev I."/>
        </authorList>
    </citation>
    <scope>NUCLEOTIDE SEQUENCE</scope>
    <source>
        <strain evidence="2">CBS 116435</strain>
    </source>
</reference>
<feature type="compositionally biased region" description="Low complexity" evidence="1">
    <location>
        <begin position="43"/>
        <end position="52"/>
    </location>
</feature>
<feature type="region of interest" description="Disordered" evidence="1">
    <location>
        <begin position="1"/>
        <end position="96"/>
    </location>
</feature>
<organism evidence="2 3">
    <name type="scientific">Polychaeton citri CBS 116435</name>
    <dbReference type="NCBI Taxonomy" id="1314669"/>
    <lineage>
        <taxon>Eukaryota</taxon>
        <taxon>Fungi</taxon>
        <taxon>Dikarya</taxon>
        <taxon>Ascomycota</taxon>
        <taxon>Pezizomycotina</taxon>
        <taxon>Dothideomycetes</taxon>
        <taxon>Dothideomycetidae</taxon>
        <taxon>Capnodiales</taxon>
        <taxon>Capnodiaceae</taxon>
        <taxon>Polychaeton</taxon>
    </lineage>
</organism>
<evidence type="ECO:0000313" key="2">
    <source>
        <dbReference type="EMBL" id="KAF2717726.1"/>
    </source>
</evidence>
<feature type="compositionally biased region" description="Low complexity" evidence="1">
    <location>
        <begin position="67"/>
        <end position="96"/>
    </location>
</feature>
<proteinExistence type="predicted"/>